<dbReference type="RefSeq" id="WP_273926370.1">
    <property type="nucleotide sequence ID" value="NZ_JAQSIN010000001.1"/>
</dbReference>
<dbReference type="SUPFAM" id="SSF54285">
    <property type="entry name" value="MoaD/ThiS"/>
    <property type="match status" value="1"/>
</dbReference>
<dbReference type="NCBIfam" id="TIGR01683">
    <property type="entry name" value="thiS"/>
    <property type="match status" value="1"/>
</dbReference>
<dbReference type="Pfam" id="PF02597">
    <property type="entry name" value="ThiS"/>
    <property type="match status" value="1"/>
</dbReference>
<evidence type="ECO:0000313" key="2">
    <source>
        <dbReference type="Proteomes" id="UP001528672"/>
    </source>
</evidence>
<dbReference type="Gene3D" id="3.10.20.30">
    <property type="match status" value="1"/>
</dbReference>
<reference evidence="1 2" key="1">
    <citation type="submission" date="2023-02" db="EMBL/GenBank/DDBJ databases">
        <title>Bacterial whole genome sequence for Curvibacter sp. HBC28.</title>
        <authorList>
            <person name="Le V."/>
            <person name="Ko S.-R."/>
            <person name="Ahn C.-Y."/>
            <person name="Oh H.-M."/>
        </authorList>
    </citation>
    <scope>NUCLEOTIDE SEQUENCE [LARGE SCALE GENOMIC DNA]</scope>
    <source>
        <strain evidence="1 2">HBC28</strain>
    </source>
</reference>
<dbReference type="InterPro" id="IPR010035">
    <property type="entry name" value="Thi_S"/>
</dbReference>
<dbReference type="EMBL" id="JAQSIO010000002">
    <property type="protein sequence ID" value="MDD0814508.1"/>
    <property type="molecule type" value="Genomic_DNA"/>
</dbReference>
<dbReference type="CDD" id="cd00565">
    <property type="entry name" value="Ubl_ThiS"/>
    <property type="match status" value="1"/>
</dbReference>
<proteinExistence type="predicted"/>
<protein>
    <submittedName>
        <fullName evidence="1">Sulfur carrier protein ThiS</fullName>
    </submittedName>
</protein>
<evidence type="ECO:0000313" key="1">
    <source>
        <dbReference type="EMBL" id="MDD0814508.1"/>
    </source>
</evidence>
<dbReference type="Proteomes" id="UP001528672">
    <property type="component" value="Unassembled WGS sequence"/>
</dbReference>
<keyword evidence="2" id="KW-1185">Reference proteome</keyword>
<gene>
    <name evidence="1" type="primary">thiS</name>
    <name evidence="1" type="ORF">PSQ39_07700</name>
</gene>
<organism evidence="1 2">
    <name type="scientific">Curvibacter microcysteis</name>
    <dbReference type="NCBI Taxonomy" id="3026419"/>
    <lineage>
        <taxon>Bacteria</taxon>
        <taxon>Pseudomonadati</taxon>
        <taxon>Pseudomonadota</taxon>
        <taxon>Betaproteobacteria</taxon>
        <taxon>Burkholderiales</taxon>
        <taxon>Comamonadaceae</taxon>
        <taxon>Curvibacter</taxon>
    </lineage>
</organism>
<accession>A0ABT5MD37</accession>
<dbReference type="PANTHER" id="PTHR34472:SF1">
    <property type="entry name" value="SULFUR CARRIER PROTEIN THIS"/>
    <property type="match status" value="1"/>
</dbReference>
<sequence length="65" mass="6801">MQVLINQKAVSLAADTPLAEALAQQAFSPPYAVAINTQFVPRSAYAQTLLKSGDQVEVITPVTGG</sequence>
<dbReference type="InterPro" id="IPR016155">
    <property type="entry name" value="Mopterin_synth/thiamin_S_b"/>
</dbReference>
<dbReference type="InterPro" id="IPR003749">
    <property type="entry name" value="ThiS/MoaD-like"/>
</dbReference>
<dbReference type="InterPro" id="IPR012675">
    <property type="entry name" value="Beta-grasp_dom_sf"/>
</dbReference>
<comment type="caution">
    <text evidence="1">The sequence shown here is derived from an EMBL/GenBank/DDBJ whole genome shotgun (WGS) entry which is preliminary data.</text>
</comment>
<name>A0ABT5MD37_9BURK</name>
<dbReference type="PANTHER" id="PTHR34472">
    <property type="entry name" value="SULFUR CARRIER PROTEIN THIS"/>
    <property type="match status" value="1"/>
</dbReference>